<dbReference type="InterPro" id="IPR011712">
    <property type="entry name" value="Sig_transdc_His_kin_sub3_dim/P"/>
</dbReference>
<feature type="transmembrane region" description="Helical" evidence="10">
    <location>
        <begin position="164"/>
        <end position="182"/>
    </location>
</feature>
<keyword evidence="3" id="KW-0597">Phosphoprotein</keyword>
<accession>A0A8J3Y9J0</accession>
<feature type="transmembrane region" description="Helical" evidence="10">
    <location>
        <begin position="69"/>
        <end position="88"/>
    </location>
</feature>
<feature type="transmembrane region" description="Helical" evidence="10">
    <location>
        <begin position="139"/>
        <end position="157"/>
    </location>
</feature>
<evidence type="ECO:0000259" key="11">
    <source>
        <dbReference type="Pfam" id="PF02518"/>
    </source>
</evidence>
<feature type="region of interest" description="Disordered" evidence="9">
    <location>
        <begin position="15"/>
        <end position="55"/>
    </location>
</feature>
<dbReference type="EC" id="2.7.13.3" evidence="2"/>
<organism evidence="13 14">
    <name type="scientific">Spirilliplanes yamanashiensis</name>
    <dbReference type="NCBI Taxonomy" id="42233"/>
    <lineage>
        <taxon>Bacteria</taxon>
        <taxon>Bacillati</taxon>
        <taxon>Actinomycetota</taxon>
        <taxon>Actinomycetes</taxon>
        <taxon>Micromonosporales</taxon>
        <taxon>Micromonosporaceae</taxon>
        <taxon>Spirilliplanes</taxon>
    </lineage>
</organism>
<feature type="transmembrane region" description="Helical" evidence="10">
    <location>
        <begin position="100"/>
        <end position="119"/>
    </location>
</feature>
<feature type="domain" description="Signal transduction histidine kinase subgroup 3 dimerisation and phosphoacceptor" evidence="12">
    <location>
        <begin position="239"/>
        <end position="303"/>
    </location>
</feature>
<sequence>MVLVMAFSQVVFGGDGQNRRPGGGPGDAAAKLDPVRRAADDRRTPGHPRGGPARAPGVATVIAMTRRDAAVPLAACAVLTLLGVAELLLDREYRDDPAPVAAAVLVVAVATGMAAWWPLAAASLINLAFPVSALLGGGGPPGAAVIAILATYGWLGYRRAPDRAWWAAPVAGQLLALTAVLLSDLSLWESLFFTTLYWAALWVGRLVRRERERAEQLVELAAALDAEREARAHAAVVAERQRISREIHDAVAHSVSVMVLQVGVVRTRLTDRPVEADVLHGVERLGRQSVEELRALVGILRDEASAGPPAPPPSLARVDELLDAVRAAGLPVQLEVEGTPADLPRTVDVSAYRVTQEALSNVLRHAGPAPTTVRLRHTGDALTVEVVDAGPQPGATPPPPGGPGGNGLAGMRERVALFAGSLDAGPVPGGGFAVRARFPLGRAR</sequence>
<dbReference type="Pfam" id="PF07730">
    <property type="entry name" value="HisKA_3"/>
    <property type="match status" value="1"/>
</dbReference>
<feature type="domain" description="Histidine kinase/HSP90-like ATPase" evidence="11">
    <location>
        <begin position="350"/>
        <end position="441"/>
    </location>
</feature>
<dbReference type="InterPro" id="IPR003594">
    <property type="entry name" value="HATPase_dom"/>
</dbReference>
<keyword evidence="6" id="KW-0418">Kinase</keyword>
<dbReference type="EMBL" id="BOOY01000028">
    <property type="protein sequence ID" value="GIJ04491.1"/>
    <property type="molecule type" value="Genomic_DNA"/>
</dbReference>
<evidence type="ECO:0000256" key="8">
    <source>
        <dbReference type="ARBA" id="ARBA00023012"/>
    </source>
</evidence>
<protein>
    <recommendedName>
        <fullName evidence="2">histidine kinase</fullName>
        <ecNumber evidence="2">2.7.13.3</ecNumber>
    </recommendedName>
</protein>
<evidence type="ECO:0000256" key="6">
    <source>
        <dbReference type="ARBA" id="ARBA00022777"/>
    </source>
</evidence>
<dbReference type="GO" id="GO:0016020">
    <property type="term" value="C:membrane"/>
    <property type="evidence" value="ECO:0007669"/>
    <property type="project" value="InterPro"/>
</dbReference>
<keyword evidence="5" id="KW-0547">Nucleotide-binding</keyword>
<comment type="caution">
    <text evidence="13">The sequence shown here is derived from an EMBL/GenBank/DDBJ whole genome shotgun (WGS) entry which is preliminary data.</text>
</comment>
<name>A0A8J3Y9J0_9ACTN</name>
<evidence type="ECO:0000256" key="10">
    <source>
        <dbReference type="SAM" id="Phobius"/>
    </source>
</evidence>
<dbReference type="Proteomes" id="UP000652013">
    <property type="component" value="Unassembled WGS sequence"/>
</dbReference>
<keyword evidence="7" id="KW-0067">ATP-binding</keyword>
<keyword evidence="10" id="KW-1133">Transmembrane helix</keyword>
<dbReference type="GO" id="GO:0046983">
    <property type="term" value="F:protein dimerization activity"/>
    <property type="evidence" value="ECO:0007669"/>
    <property type="project" value="InterPro"/>
</dbReference>
<dbReference type="PANTHER" id="PTHR24421">
    <property type="entry name" value="NITRATE/NITRITE SENSOR PROTEIN NARX-RELATED"/>
    <property type="match status" value="1"/>
</dbReference>
<dbReference type="SUPFAM" id="SSF55874">
    <property type="entry name" value="ATPase domain of HSP90 chaperone/DNA topoisomerase II/histidine kinase"/>
    <property type="match status" value="1"/>
</dbReference>
<dbReference type="GO" id="GO:0005524">
    <property type="term" value="F:ATP binding"/>
    <property type="evidence" value="ECO:0007669"/>
    <property type="project" value="UniProtKB-KW"/>
</dbReference>
<evidence type="ECO:0000256" key="7">
    <source>
        <dbReference type="ARBA" id="ARBA00022840"/>
    </source>
</evidence>
<evidence type="ECO:0000256" key="5">
    <source>
        <dbReference type="ARBA" id="ARBA00022741"/>
    </source>
</evidence>
<dbReference type="PANTHER" id="PTHR24421:SF10">
    <property type="entry name" value="NITRATE_NITRITE SENSOR PROTEIN NARQ"/>
    <property type="match status" value="1"/>
</dbReference>
<reference evidence="13" key="1">
    <citation type="submission" date="2021-01" db="EMBL/GenBank/DDBJ databases">
        <title>Whole genome shotgun sequence of Spirilliplanes yamanashiensis NBRC 15828.</title>
        <authorList>
            <person name="Komaki H."/>
            <person name="Tamura T."/>
        </authorList>
    </citation>
    <scope>NUCLEOTIDE SEQUENCE</scope>
    <source>
        <strain evidence="13">NBRC 15828</strain>
    </source>
</reference>
<evidence type="ECO:0000256" key="2">
    <source>
        <dbReference type="ARBA" id="ARBA00012438"/>
    </source>
</evidence>
<dbReference type="CDD" id="cd16917">
    <property type="entry name" value="HATPase_UhpB-NarQ-NarX-like"/>
    <property type="match status" value="1"/>
</dbReference>
<keyword evidence="10" id="KW-0472">Membrane</keyword>
<evidence type="ECO:0000256" key="3">
    <source>
        <dbReference type="ARBA" id="ARBA00022553"/>
    </source>
</evidence>
<dbReference type="AlphaFoldDB" id="A0A8J3Y9J0"/>
<dbReference type="InterPro" id="IPR050482">
    <property type="entry name" value="Sensor_HK_TwoCompSys"/>
</dbReference>
<dbReference type="Gene3D" id="3.30.565.10">
    <property type="entry name" value="Histidine kinase-like ATPase, C-terminal domain"/>
    <property type="match status" value="1"/>
</dbReference>
<keyword evidence="8" id="KW-0902">Two-component regulatory system</keyword>
<dbReference type="Pfam" id="PF02518">
    <property type="entry name" value="HATPase_c"/>
    <property type="match status" value="1"/>
</dbReference>
<evidence type="ECO:0000259" key="12">
    <source>
        <dbReference type="Pfam" id="PF07730"/>
    </source>
</evidence>
<dbReference type="Gene3D" id="1.20.5.1930">
    <property type="match status" value="1"/>
</dbReference>
<feature type="transmembrane region" description="Helical" evidence="10">
    <location>
        <begin position="188"/>
        <end position="207"/>
    </location>
</feature>
<evidence type="ECO:0000256" key="9">
    <source>
        <dbReference type="SAM" id="MobiDB-lite"/>
    </source>
</evidence>
<dbReference type="InterPro" id="IPR036890">
    <property type="entry name" value="HATPase_C_sf"/>
</dbReference>
<evidence type="ECO:0000256" key="1">
    <source>
        <dbReference type="ARBA" id="ARBA00000085"/>
    </source>
</evidence>
<evidence type="ECO:0000313" key="13">
    <source>
        <dbReference type="EMBL" id="GIJ04491.1"/>
    </source>
</evidence>
<comment type="catalytic activity">
    <reaction evidence="1">
        <text>ATP + protein L-histidine = ADP + protein N-phospho-L-histidine.</text>
        <dbReference type="EC" id="2.7.13.3"/>
    </reaction>
</comment>
<feature type="compositionally biased region" description="Basic and acidic residues" evidence="9">
    <location>
        <begin position="33"/>
        <end position="44"/>
    </location>
</feature>
<gene>
    <name evidence="13" type="ORF">Sya03_38430</name>
</gene>
<keyword evidence="10" id="KW-0812">Transmembrane</keyword>
<dbReference type="GO" id="GO:0000155">
    <property type="term" value="F:phosphorelay sensor kinase activity"/>
    <property type="evidence" value="ECO:0007669"/>
    <property type="project" value="InterPro"/>
</dbReference>
<feature type="compositionally biased region" description="Gly residues" evidence="9">
    <location>
        <begin position="15"/>
        <end position="26"/>
    </location>
</feature>
<keyword evidence="4" id="KW-0808">Transferase</keyword>
<proteinExistence type="predicted"/>
<evidence type="ECO:0000313" key="14">
    <source>
        <dbReference type="Proteomes" id="UP000652013"/>
    </source>
</evidence>
<evidence type="ECO:0000256" key="4">
    <source>
        <dbReference type="ARBA" id="ARBA00022679"/>
    </source>
</evidence>
<keyword evidence="14" id="KW-1185">Reference proteome</keyword>